<evidence type="ECO:0000256" key="3">
    <source>
        <dbReference type="ARBA" id="ARBA00022552"/>
    </source>
</evidence>
<keyword evidence="4" id="KW-0539">Nucleus</keyword>
<dbReference type="GO" id="GO:0006364">
    <property type="term" value="P:rRNA processing"/>
    <property type="evidence" value="ECO:0007669"/>
    <property type="project" value="UniProtKB-KW"/>
</dbReference>
<feature type="region of interest" description="Disordered" evidence="5">
    <location>
        <begin position="1"/>
        <end position="29"/>
    </location>
</feature>
<gene>
    <name evidence="6" type="ORF">R3W88_024655</name>
</gene>
<evidence type="ECO:0000256" key="4">
    <source>
        <dbReference type="ARBA" id="ARBA00023242"/>
    </source>
</evidence>
<comment type="caution">
    <text evidence="6">The sequence shown here is derived from an EMBL/GenBank/DDBJ whole genome shotgun (WGS) entry which is preliminary data.</text>
</comment>
<proteinExistence type="inferred from homology"/>
<dbReference type="EMBL" id="JAWPEI010000003">
    <property type="protein sequence ID" value="KAK4731667.1"/>
    <property type="molecule type" value="Genomic_DNA"/>
</dbReference>
<dbReference type="PANTHER" id="PTHR12838">
    <property type="entry name" value="U3 SMALL NUCLEOLAR RNA-ASSOCIATED PROTEIN 11"/>
    <property type="match status" value="1"/>
</dbReference>
<dbReference type="Pfam" id="PF03998">
    <property type="entry name" value="Utp11"/>
    <property type="match status" value="1"/>
</dbReference>
<comment type="subcellular location">
    <subcellularLocation>
        <location evidence="1">Nucleus</location>
        <location evidence="1">Nucleolus</location>
    </subcellularLocation>
</comment>
<comment type="similarity">
    <text evidence="2">Belongs to the UTP11 family.</text>
</comment>
<organism evidence="6 7">
    <name type="scientific">Solanum pinnatisectum</name>
    <name type="common">tansyleaf nightshade</name>
    <dbReference type="NCBI Taxonomy" id="50273"/>
    <lineage>
        <taxon>Eukaryota</taxon>
        <taxon>Viridiplantae</taxon>
        <taxon>Streptophyta</taxon>
        <taxon>Embryophyta</taxon>
        <taxon>Tracheophyta</taxon>
        <taxon>Spermatophyta</taxon>
        <taxon>Magnoliopsida</taxon>
        <taxon>eudicotyledons</taxon>
        <taxon>Gunneridae</taxon>
        <taxon>Pentapetalae</taxon>
        <taxon>asterids</taxon>
        <taxon>lamiids</taxon>
        <taxon>Solanales</taxon>
        <taxon>Solanaceae</taxon>
        <taxon>Solanoideae</taxon>
        <taxon>Solaneae</taxon>
        <taxon>Solanum</taxon>
    </lineage>
</organism>
<feature type="compositionally biased region" description="Polar residues" evidence="5">
    <location>
        <begin position="18"/>
        <end position="29"/>
    </location>
</feature>
<evidence type="ECO:0000256" key="1">
    <source>
        <dbReference type="ARBA" id="ARBA00004604"/>
    </source>
</evidence>
<evidence type="ECO:0000256" key="2">
    <source>
        <dbReference type="ARBA" id="ARBA00008105"/>
    </source>
</evidence>
<dbReference type="GO" id="GO:0032040">
    <property type="term" value="C:small-subunit processome"/>
    <property type="evidence" value="ECO:0007669"/>
    <property type="project" value="InterPro"/>
</dbReference>
<keyword evidence="7" id="KW-1185">Reference proteome</keyword>
<name>A0AAV9M4Q7_9SOLN</name>
<reference evidence="6 7" key="1">
    <citation type="submission" date="2023-10" db="EMBL/GenBank/DDBJ databases">
        <title>Genome-Wide Identification Analysis in wild type Solanum Pinnatisectum Reveals Some Genes Defensing Phytophthora Infestans.</title>
        <authorList>
            <person name="Sun C."/>
        </authorList>
    </citation>
    <scope>NUCLEOTIDE SEQUENCE [LARGE SCALE GENOMIC DNA]</scope>
    <source>
        <strain evidence="6">LQN</strain>
        <tissue evidence="6">Leaf</tissue>
    </source>
</reference>
<dbReference type="PANTHER" id="PTHR12838:SF0">
    <property type="entry name" value="U3 SMALL NUCLEOLAR RNA-ASSOCIATED PROTEIN 11-RELATED"/>
    <property type="match status" value="1"/>
</dbReference>
<accession>A0AAV9M4Q7</accession>
<evidence type="ECO:0000313" key="7">
    <source>
        <dbReference type="Proteomes" id="UP001311915"/>
    </source>
</evidence>
<keyword evidence="3" id="KW-0698">rRNA processing</keyword>
<evidence type="ECO:0008006" key="8">
    <source>
        <dbReference type="Google" id="ProtNLM"/>
    </source>
</evidence>
<dbReference type="AlphaFoldDB" id="A0AAV9M4Q7"/>
<sequence>MESEGDEDTHQPPKWSRPTKQAQFSSTSVKDSFLTIPVLPEELITEILLRLPVEPLSKFRQDFQRTFVLRHKTATSYRELEARKSRVRDLEKVYMDMAMQKELQKSGRKCKLREEELVNPTTKPVYKWRQERKR</sequence>
<protein>
    <recommendedName>
        <fullName evidence="8">F-box domain-containing protein</fullName>
    </recommendedName>
</protein>
<evidence type="ECO:0000256" key="5">
    <source>
        <dbReference type="SAM" id="MobiDB-lite"/>
    </source>
</evidence>
<dbReference type="Proteomes" id="UP001311915">
    <property type="component" value="Unassembled WGS sequence"/>
</dbReference>
<evidence type="ECO:0000313" key="6">
    <source>
        <dbReference type="EMBL" id="KAK4731667.1"/>
    </source>
</evidence>
<dbReference type="InterPro" id="IPR007144">
    <property type="entry name" value="SSU_processome_Utp11"/>
</dbReference>